<protein>
    <submittedName>
        <fullName evidence="9">Peptide MFS transporter</fullName>
    </submittedName>
</protein>
<dbReference type="InterPro" id="IPR036259">
    <property type="entry name" value="MFS_trans_sf"/>
</dbReference>
<evidence type="ECO:0000256" key="7">
    <source>
        <dbReference type="ARBA" id="ARBA00023136"/>
    </source>
</evidence>
<dbReference type="PROSITE" id="PS01022">
    <property type="entry name" value="PTR2_1"/>
    <property type="match status" value="1"/>
</dbReference>
<proteinExistence type="predicted"/>
<dbReference type="InterPro" id="IPR018456">
    <property type="entry name" value="PTR2_symporter_CS"/>
</dbReference>
<accession>A0ABZ3D3T8</accession>
<evidence type="ECO:0000313" key="10">
    <source>
        <dbReference type="Proteomes" id="UP001449795"/>
    </source>
</evidence>
<feature type="transmembrane region" description="Helical" evidence="8">
    <location>
        <begin position="325"/>
        <end position="345"/>
    </location>
</feature>
<organism evidence="9 10">
    <name type="scientific">Nguyenibacter vanlangensis</name>
    <dbReference type="NCBI Taxonomy" id="1216886"/>
    <lineage>
        <taxon>Bacteria</taxon>
        <taxon>Pseudomonadati</taxon>
        <taxon>Pseudomonadota</taxon>
        <taxon>Alphaproteobacteria</taxon>
        <taxon>Acetobacterales</taxon>
        <taxon>Acetobacteraceae</taxon>
        <taxon>Nguyenibacter</taxon>
    </lineage>
</organism>
<comment type="subcellular location">
    <subcellularLocation>
        <location evidence="1">Cell membrane</location>
        <topology evidence="1">Multi-pass membrane protein</topology>
    </subcellularLocation>
</comment>
<feature type="transmembrane region" description="Helical" evidence="8">
    <location>
        <begin position="242"/>
        <end position="264"/>
    </location>
</feature>
<dbReference type="PANTHER" id="PTHR23517">
    <property type="entry name" value="RESISTANCE PROTEIN MDTM, PUTATIVE-RELATED-RELATED"/>
    <property type="match status" value="1"/>
</dbReference>
<sequence length="452" mass="47928">MLGNGLMPAPGARPSPRILFGHPPGLVLLFLVEMWERFSFYGMRAMLIVYMTAVVLPDAPTHVAGYQAVCALLHLDPAQAGTVRISSELYGVYSGFVYLTPLLGGLLADRLFGKRATIIGGGLLIVAGHLLLTTPRWFLAALLLIVVGTGGVKGNIAAQMADLYEPDDPRRERGFSIFYVGINIGATAAPLVCALLAERAGWNAAFMATSAGMILGLALYVLGARHLPERQAEWAASRGRRAVSGGHPAALLTVLSISSVFLWISYEQQANALVRWLGTGPSDIGMAWLQAIPPAMVLIGTPVLTLRWSAQARAGREPGPGTKMLIGAAIILAMQCLLGALSVVLGGRAPSPWLAALYFAGWEVGDLYFSPAAMGLFSRLARPGYESMTMAVWYLTIFAGNLASGWIGGMWGSVGISAYWLLIAALTAVGVAAMAICRPLIMRTPHAVVQDA</sequence>
<evidence type="ECO:0000256" key="3">
    <source>
        <dbReference type="ARBA" id="ARBA00022475"/>
    </source>
</evidence>
<dbReference type="SUPFAM" id="SSF103473">
    <property type="entry name" value="MFS general substrate transporter"/>
    <property type="match status" value="1"/>
</dbReference>
<feature type="transmembrane region" description="Helical" evidence="8">
    <location>
        <begin position="177"/>
        <end position="197"/>
    </location>
</feature>
<keyword evidence="7 8" id="KW-0472">Membrane</keyword>
<keyword evidence="10" id="KW-1185">Reference proteome</keyword>
<evidence type="ECO:0000256" key="1">
    <source>
        <dbReference type="ARBA" id="ARBA00004651"/>
    </source>
</evidence>
<keyword evidence="5" id="KW-0653">Protein transport</keyword>
<feature type="transmembrane region" description="Helical" evidence="8">
    <location>
        <begin position="203"/>
        <end position="222"/>
    </location>
</feature>
<dbReference type="Proteomes" id="UP001449795">
    <property type="component" value="Chromosome"/>
</dbReference>
<dbReference type="InterPro" id="IPR050171">
    <property type="entry name" value="MFS_Transporters"/>
</dbReference>
<feature type="transmembrane region" description="Helical" evidence="8">
    <location>
        <begin position="138"/>
        <end position="156"/>
    </location>
</feature>
<dbReference type="CDD" id="cd17346">
    <property type="entry name" value="MFS_DtpA_like"/>
    <property type="match status" value="1"/>
</dbReference>
<dbReference type="PANTHER" id="PTHR23517:SF15">
    <property type="entry name" value="PROTON-DEPENDENT OLIGOPEPTIDE FAMILY TRANSPORT PROTEIN"/>
    <property type="match status" value="1"/>
</dbReference>
<gene>
    <name evidence="9" type="ORF">AAC691_19585</name>
</gene>
<evidence type="ECO:0000256" key="2">
    <source>
        <dbReference type="ARBA" id="ARBA00022448"/>
    </source>
</evidence>
<keyword evidence="6 8" id="KW-1133">Transmembrane helix</keyword>
<dbReference type="EMBL" id="CP152276">
    <property type="protein sequence ID" value="XAE42427.1"/>
    <property type="molecule type" value="Genomic_DNA"/>
</dbReference>
<evidence type="ECO:0000256" key="8">
    <source>
        <dbReference type="SAM" id="Phobius"/>
    </source>
</evidence>
<feature type="transmembrane region" description="Helical" evidence="8">
    <location>
        <begin position="18"/>
        <end position="35"/>
    </location>
</feature>
<feature type="transmembrane region" description="Helical" evidence="8">
    <location>
        <begin position="115"/>
        <end position="132"/>
    </location>
</feature>
<feature type="transmembrane region" description="Helical" evidence="8">
    <location>
        <begin position="47"/>
        <end position="69"/>
    </location>
</feature>
<dbReference type="Pfam" id="PF00854">
    <property type="entry name" value="PTR2"/>
    <property type="match status" value="2"/>
</dbReference>
<dbReference type="Gene3D" id="1.20.1250.20">
    <property type="entry name" value="MFS general substrate transporter like domains"/>
    <property type="match status" value="2"/>
</dbReference>
<keyword evidence="2" id="KW-0813">Transport</keyword>
<dbReference type="RefSeq" id="WP_342628165.1">
    <property type="nucleotide sequence ID" value="NZ_CP152276.1"/>
</dbReference>
<feature type="transmembrane region" description="Helical" evidence="8">
    <location>
        <begin position="418"/>
        <end position="437"/>
    </location>
</feature>
<evidence type="ECO:0000256" key="5">
    <source>
        <dbReference type="ARBA" id="ARBA00022856"/>
    </source>
</evidence>
<keyword evidence="5" id="KW-0571">Peptide transport</keyword>
<reference evidence="9 10" key="1">
    <citation type="submission" date="2024-04" db="EMBL/GenBank/DDBJ databases">
        <title>Complete genome sequence of Nguyenibacter vanlangesis HBCM-1154, a strain capable of nitrogen fixation, IAA production, and phosphorus solubilization isolated from sugarcane soil.</title>
        <authorList>
            <person name="MY HANH P."/>
        </authorList>
    </citation>
    <scope>NUCLEOTIDE SEQUENCE [LARGE SCALE GENOMIC DNA]</scope>
    <source>
        <strain evidence="9 10">HBCM 1154</strain>
    </source>
</reference>
<evidence type="ECO:0000313" key="9">
    <source>
        <dbReference type="EMBL" id="XAE42427.1"/>
    </source>
</evidence>
<dbReference type="InterPro" id="IPR005279">
    <property type="entry name" value="Dipep/tripep_permease"/>
</dbReference>
<keyword evidence="4 8" id="KW-0812">Transmembrane</keyword>
<feature type="transmembrane region" description="Helical" evidence="8">
    <location>
        <begin position="391"/>
        <end position="412"/>
    </location>
</feature>
<dbReference type="NCBIfam" id="TIGR00924">
    <property type="entry name" value="yjdL_sub1_fam"/>
    <property type="match status" value="1"/>
</dbReference>
<evidence type="ECO:0000256" key="4">
    <source>
        <dbReference type="ARBA" id="ARBA00022692"/>
    </source>
</evidence>
<name>A0ABZ3D3T8_9PROT</name>
<feature type="transmembrane region" description="Helical" evidence="8">
    <location>
        <begin position="89"/>
        <end position="108"/>
    </location>
</feature>
<feature type="transmembrane region" description="Helical" evidence="8">
    <location>
        <begin position="351"/>
        <end position="370"/>
    </location>
</feature>
<dbReference type="InterPro" id="IPR000109">
    <property type="entry name" value="POT_fam"/>
</dbReference>
<keyword evidence="3" id="KW-1003">Cell membrane</keyword>
<evidence type="ECO:0000256" key="6">
    <source>
        <dbReference type="ARBA" id="ARBA00022989"/>
    </source>
</evidence>
<feature type="transmembrane region" description="Helical" evidence="8">
    <location>
        <begin position="284"/>
        <end position="304"/>
    </location>
</feature>